<evidence type="ECO:0000256" key="8">
    <source>
        <dbReference type="RuleBase" id="RU003375"/>
    </source>
</evidence>
<evidence type="ECO:0000256" key="2">
    <source>
        <dbReference type="ARBA" id="ARBA00010581"/>
    </source>
</evidence>
<organism evidence="11">
    <name type="scientific">Pthirus pubis</name>
    <name type="common">Crab louse</name>
    <dbReference type="NCBI Taxonomy" id="121228"/>
    <lineage>
        <taxon>Eukaryota</taxon>
        <taxon>Metazoa</taxon>
        <taxon>Ecdysozoa</taxon>
        <taxon>Arthropoda</taxon>
        <taxon>Hexapoda</taxon>
        <taxon>Insecta</taxon>
        <taxon>Pterygota</taxon>
        <taxon>Neoptera</taxon>
        <taxon>Paraneoptera</taxon>
        <taxon>Psocodea</taxon>
        <taxon>Troctomorpha</taxon>
        <taxon>Phthiraptera</taxon>
        <taxon>Anoplura</taxon>
        <taxon>Pthiridae</taxon>
        <taxon>Pthirus</taxon>
    </lineage>
</organism>
<dbReference type="InterPro" id="IPR013833">
    <property type="entry name" value="Cyt_c_oxidase_su3_a-hlx"/>
</dbReference>
<feature type="transmembrane region" description="Helical" evidence="9">
    <location>
        <begin position="202"/>
        <end position="224"/>
    </location>
</feature>
<evidence type="ECO:0000256" key="1">
    <source>
        <dbReference type="ARBA" id="ARBA00004141"/>
    </source>
</evidence>
<dbReference type="InterPro" id="IPR033945">
    <property type="entry name" value="Cyt_c_oxase_su3_dom"/>
</dbReference>
<evidence type="ECO:0000256" key="3">
    <source>
        <dbReference type="ARBA" id="ARBA00015944"/>
    </source>
</evidence>
<evidence type="ECO:0000256" key="4">
    <source>
        <dbReference type="ARBA" id="ARBA00022692"/>
    </source>
</evidence>
<dbReference type="PROSITE" id="PS50253">
    <property type="entry name" value="COX3"/>
    <property type="match status" value="1"/>
</dbReference>
<sequence>MPQKLISKESKFHPFHLVDFSPWPLYLSLSSLCFAVAVLCILGSLKGFLAFSVIVFVLVLSLWWRDVIRESTFQGKHTIEVKRGIRLGMILFIMSEVMFFFSFFYGLFFLALNPDVTLGGRFPPVGLASMGLLGVPLLNSFLLLSSGVSVTWSHYEILRGDVPKSLLALAMTLALGTVFLAFQYLEYKLSSFSISDSAYGSIFYLMTGFHGFHVMVGVVFILVMTVRLAKGHLNSSHHTGFELSAWYWHFVDVVWLLLFVSLYWWLG</sequence>
<gene>
    <name evidence="11" type="primary">cox3</name>
</gene>
<keyword evidence="7 9" id="KW-0472">Membrane</keyword>
<feature type="transmembrane region" description="Helical" evidence="9">
    <location>
        <begin position="85"/>
        <end position="112"/>
    </location>
</feature>
<feature type="transmembrane region" description="Helical" evidence="9">
    <location>
        <begin position="48"/>
        <end position="64"/>
    </location>
</feature>
<dbReference type="GO" id="GO:0004129">
    <property type="term" value="F:cytochrome-c oxidase activity"/>
    <property type="evidence" value="ECO:0007669"/>
    <property type="project" value="InterPro"/>
</dbReference>
<evidence type="ECO:0000256" key="7">
    <source>
        <dbReference type="ARBA" id="ARBA00023136"/>
    </source>
</evidence>
<dbReference type="CDD" id="cd01665">
    <property type="entry name" value="Cyt_c_Oxidase_III"/>
    <property type="match status" value="1"/>
</dbReference>
<evidence type="ECO:0000256" key="5">
    <source>
        <dbReference type="ARBA" id="ARBA00022967"/>
    </source>
</evidence>
<dbReference type="PANTHER" id="PTHR11403:SF7">
    <property type="entry name" value="CYTOCHROME C OXIDASE SUBUNIT 3"/>
    <property type="match status" value="1"/>
</dbReference>
<feature type="transmembrane region" description="Helical" evidence="9">
    <location>
        <begin position="245"/>
        <end position="266"/>
    </location>
</feature>
<evidence type="ECO:0000256" key="6">
    <source>
        <dbReference type="ARBA" id="ARBA00022989"/>
    </source>
</evidence>
<evidence type="ECO:0000256" key="9">
    <source>
        <dbReference type="SAM" id="Phobius"/>
    </source>
</evidence>
<comment type="subcellular location">
    <subcellularLocation>
        <location evidence="1">Membrane</location>
        <topology evidence="1">Multi-pass membrane protein</topology>
    </subcellularLocation>
</comment>
<geneLocation type="mitochondrion" evidence="11"/>
<feature type="domain" description="Heme-copper oxidase subunit III family profile" evidence="10">
    <location>
        <begin position="11"/>
        <end position="267"/>
    </location>
</feature>
<reference evidence="11" key="2">
    <citation type="submission" date="2010-05" db="EMBL/GenBank/DDBJ databases">
        <title>Evolution of fragmented mitochondrial genomes in parasitic lice.</title>
        <authorList>
            <person name="Shao R."/>
            <person name="Barker S.C."/>
        </authorList>
    </citation>
    <scope>NUCLEOTIDE SEQUENCE</scope>
    <source>
        <strain evidence="11">B2155</strain>
    </source>
</reference>
<evidence type="ECO:0000259" key="10">
    <source>
        <dbReference type="PROSITE" id="PS50253"/>
    </source>
</evidence>
<feature type="transmembrane region" description="Helical" evidence="9">
    <location>
        <begin position="165"/>
        <end position="182"/>
    </location>
</feature>
<dbReference type="Gene3D" id="1.10.287.70">
    <property type="match status" value="1"/>
</dbReference>
<reference evidence="11" key="1">
    <citation type="journal article" date="2009" name="Genome Res.">
        <title>The single mitochondrial chromosome typical of animals has evolved into 18 minichromosomes in the human body louse, Pediculus humanus.</title>
        <authorList>
            <person name="Shao R."/>
            <person name="Kirkness E.F."/>
            <person name="Barker S.C."/>
        </authorList>
    </citation>
    <scope>NUCLEOTIDE SEQUENCE</scope>
    <source>
        <strain evidence="11">B2155</strain>
    </source>
</reference>
<dbReference type="GO" id="GO:0005739">
    <property type="term" value="C:mitochondrion"/>
    <property type="evidence" value="ECO:0007669"/>
    <property type="project" value="TreeGrafter"/>
</dbReference>
<keyword evidence="8 11" id="KW-0496">Mitochondrion</keyword>
<comment type="similarity">
    <text evidence="2 8">Belongs to the cytochrome c oxidase subunit 3 family.</text>
</comment>
<accession>C0ILV1</accession>
<dbReference type="InterPro" id="IPR035973">
    <property type="entry name" value="Cyt_c_oxidase_su3-like_sf"/>
</dbReference>
<feature type="transmembrane region" description="Helical" evidence="9">
    <location>
        <begin position="20"/>
        <end position="42"/>
    </location>
</feature>
<proteinExistence type="inferred from homology"/>
<dbReference type="Gene3D" id="1.20.120.80">
    <property type="entry name" value="Cytochrome c oxidase, subunit III, four-helix bundle"/>
    <property type="match status" value="1"/>
</dbReference>
<feature type="transmembrane region" description="Helical" evidence="9">
    <location>
        <begin position="124"/>
        <end position="144"/>
    </location>
</feature>
<keyword evidence="4 8" id="KW-0812">Transmembrane</keyword>
<protein>
    <recommendedName>
        <fullName evidence="3 8">Cytochrome c oxidase subunit 3</fullName>
    </recommendedName>
</protein>
<dbReference type="SUPFAM" id="SSF81452">
    <property type="entry name" value="Cytochrome c oxidase subunit III-like"/>
    <property type="match status" value="1"/>
</dbReference>
<dbReference type="GO" id="GO:0006123">
    <property type="term" value="P:mitochondrial electron transport, cytochrome c to oxygen"/>
    <property type="evidence" value="ECO:0007669"/>
    <property type="project" value="TreeGrafter"/>
</dbReference>
<dbReference type="EMBL" id="EU219989">
    <property type="protein sequence ID" value="ACF40948.2"/>
    <property type="molecule type" value="Genomic_DNA"/>
</dbReference>
<dbReference type="InterPro" id="IPR024791">
    <property type="entry name" value="Cyt_c/ubiquinol_Oxase_su3"/>
</dbReference>
<dbReference type="AlphaFoldDB" id="C0ILV1"/>
<dbReference type="InterPro" id="IPR000298">
    <property type="entry name" value="Cyt_c_oxidase-like_su3"/>
</dbReference>
<evidence type="ECO:0000313" key="11">
    <source>
        <dbReference type="EMBL" id="ACF40948.2"/>
    </source>
</evidence>
<dbReference type="GO" id="GO:0016020">
    <property type="term" value="C:membrane"/>
    <property type="evidence" value="ECO:0007669"/>
    <property type="project" value="UniProtKB-SubCell"/>
</dbReference>
<name>C0ILV1_PTHPU</name>
<keyword evidence="6 9" id="KW-1133">Transmembrane helix</keyword>
<dbReference type="Pfam" id="PF00510">
    <property type="entry name" value="COX3"/>
    <property type="match status" value="1"/>
</dbReference>
<keyword evidence="5" id="KW-1278">Translocase</keyword>
<comment type="function">
    <text evidence="8">Component of the cytochrome c oxidase, the last enzyme in the mitochondrial electron transport chain which drives oxidative phosphorylation. The respiratory chain contains 3 multisubunit complexes succinate dehydrogenase (complex II, CII), ubiquinol-cytochrome c oxidoreductase (cytochrome b-c1 complex, complex III, CIII) and cytochrome c oxidase (complex IV, CIV), that cooperate to transfer electrons derived from NADH and succinate to molecular oxygen, creating an electrochemical gradient over the inner membrane that drives transmembrane transport and the ATP synthase. Cytochrome c oxidase is the component of the respiratory chain that catalyzes the reduction of oxygen to water. Electrons originating from reduced cytochrome c in the intermembrane space (IMS) are transferred via the dinuclear copper A center (CU(A)) of subunit 2 and heme A of subunit 1 to the active site in subunit 1, a binuclear center (BNC) formed by heme A3 and copper B (CU(B)). The BNC reduces molecular oxygen to 2 water molecules using 4 electrons from cytochrome c in the IMS and 4 protons from the mitochondrial matrix.</text>
</comment>
<dbReference type="PANTHER" id="PTHR11403">
    <property type="entry name" value="CYTOCHROME C OXIDASE SUBUNIT III"/>
    <property type="match status" value="1"/>
</dbReference>